<keyword evidence="1" id="KW-1133">Transmembrane helix</keyword>
<name>A0A7X1B6Q3_9BACT</name>
<feature type="transmembrane region" description="Helical" evidence="1">
    <location>
        <begin position="12"/>
        <end position="33"/>
    </location>
</feature>
<accession>A0A7X1B6Q3</accession>
<evidence type="ECO:0000313" key="2">
    <source>
        <dbReference type="EMBL" id="MBC2605385.1"/>
    </source>
</evidence>
<gene>
    <name evidence="2" type="ORF">H5P27_04945</name>
</gene>
<comment type="caution">
    <text evidence="2">The sequence shown here is derived from an EMBL/GenBank/DDBJ whole genome shotgun (WGS) entry which is preliminary data.</text>
</comment>
<evidence type="ECO:0000313" key="3">
    <source>
        <dbReference type="Proteomes" id="UP000526501"/>
    </source>
</evidence>
<dbReference type="RefSeq" id="WP_185659265.1">
    <property type="nucleotide sequence ID" value="NZ_CAWPOO010000006.1"/>
</dbReference>
<dbReference type="EMBL" id="JACHVC010000006">
    <property type="protein sequence ID" value="MBC2605385.1"/>
    <property type="molecule type" value="Genomic_DNA"/>
</dbReference>
<dbReference type="Proteomes" id="UP000526501">
    <property type="component" value="Unassembled WGS sequence"/>
</dbReference>
<dbReference type="InterPro" id="IPR012902">
    <property type="entry name" value="N_methyl_site"/>
</dbReference>
<evidence type="ECO:0000256" key="1">
    <source>
        <dbReference type="SAM" id="Phobius"/>
    </source>
</evidence>
<proteinExistence type="predicted"/>
<keyword evidence="3" id="KW-1185">Reference proteome</keyword>
<dbReference type="AlphaFoldDB" id="A0A7X1B6Q3"/>
<keyword evidence="1" id="KW-0812">Transmembrane</keyword>
<sequence>MNRASKQAGFTLFELIVSLAITSVIALFVFSFATNLAKLWRHTEGSVGTELDTQIALDTIAGDLESAFFAERGVPMFAVSSISKTGGDLYNYDFSGRWVNVSAEGAGRPAEVHFDPENHHYGWAGSWLRFFTASPTFNAVGYQIIRRPAFSDSNVSSYLLHRSLIRMDRTLEGGFDISLGEYAIGTTSSALESPRLDAVILEDVIDFGVRLYVFEDSFPGNEDSPRGLRLIFPANGSGVLSDSYREHLASTAYGNDYSIRYPDVIEVFVRVLDDVGADLLRQSEDGEGLLTYEEIVEDHARVYSRMIRRRGKGVGG</sequence>
<protein>
    <submittedName>
        <fullName evidence="2">Prepilin-type N-terminal cleavage/methylation domain-containing protein</fullName>
    </submittedName>
</protein>
<organism evidence="2 3">
    <name type="scientific">Pelagicoccus albus</name>
    <dbReference type="NCBI Taxonomy" id="415222"/>
    <lineage>
        <taxon>Bacteria</taxon>
        <taxon>Pseudomonadati</taxon>
        <taxon>Verrucomicrobiota</taxon>
        <taxon>Opitutia</taxon>
        <taxon>Puniceicoccales</taxon>
        <taxon>Pelagicoccaceae</taxon>
        <taxon>Pelagicoccus</taxon>
    </lineage>
</organism>
<reference evidence="2 3" key="1">
    <citation type="submission" date="2020-07" db="EMBL/GenBank/DDBJ databases">
        <authorList>
            <person name="Feng X."/>
        </authorList>
    </citation>
    <scope>NUCLEOTIDE SEQUENCE [LARGE SCALE GENOMIC DNA]</scope>
    <source>
        <strain evidence="2 3">JCM23202</strain>
    </source>
</reference>
<dbReference type="NCBIfam" id="TIGR02532">
    <property type="entry name" value="IV_pilin_GFxxxE"/>
    <property type="match status" value="1"/>
</dbReference>
<dbReference type="Pfam" id="PF07963">
    <property type="entry name" value="N_methyl"/>
    <property type="match status" value="1"/>
</dbReference>
<keyword evidence="1" id="KW-0472">Membrane</keyword>